<gene>
    <name evidence="2" type="ordered locus">TOL2_C29440</name>
</gene>
<keyword evidence="3" id="KW-1185">Reference proteome</keyword>
<dbReference type="PANTHER" id="PTHR39431:SF1">
    <property type="entry name" value="FRPA_C-RELATED PROTEIN"/>
    <property type="match status" value="1"/>
</dbReference>
<dbReference type="PATRIC" id="fig|651182.5.peg.3487"/>
<evidence type="ECO:0000256" key="1">
    <source>
        <dbReference type="SAM" id="Coils"/>
    </source>
</evidence>
<dbReference type="EMBL" id="FO203503">
    <property type="protein sequence ID" value="CCK81103.1"/>
    <property type="molecule type" value="Genomic_DNA"/>
</dbReference>
<dbReference type="HOGENOM" id="CLU_047227_0_0_7"/>
<name>K0NM50_DESTT</name>
<evidence type="ECO:0000313" key="3">
    <source>
        <dbReference type="Proteomes" id="UP000007347"/>
    </source>
</evidence>
<proteinExistence type="predicted"/>
<dbReference type="STRING" id="651182.TOL2_C29440"/>
<keyword evidence="1" id="KW-0175">Coiled coil</keyword>
<dbReference type="AlphaFoldDB" id="K0NM50"/>
<feature type="coiled-coil region" evidence="1">
    <location>
        <begin position="434"/>
        <end position="461"/>
    </location>
</feature>
<dbReference type="PANTHER" id="PTHR39431">
    <property type="entry name" value="FRPA/C-RELATED PROTEIN"/>
    <property type="match status" value="1"/>
</dbReference>
<evidence type="ECO:0000313" key="2">
    <source>
        <dbReference type="EMBL" id="CCK81103.1"/>
    </source>
</evidence>
<dbReference type="KEGG" id="dto:TOL2_C29440"/>
<reference evidence="2 3" key="1">
    <citation type="journal article" date="2013" name="Environ. Microbiol.">
        <title>Complete genome, catabolic sub-proteomes and key-metabolites of Desulfobacula toluolica Tol2, a marine, aromatic compound-degrading, sulfate-reducing bacterium.</title>
        <authorList>
            <person name="Wohlbrand L."/>
            <person name="Jacob J.H."/>
            <person name="Kube M."/>
            <person name="Mussmann M."/>
            <person name="Jarling R."/>
            <person name="Beck A."/>
            <person name="Amann R."/>
            <person name="Wilkes H."/>
            <person name="Reinhardt R."/>
            <person name="Rabus R."/>
        </authorList>
    </citation>
    <scope>NUCLEOTIDE SEQUENCE [LARGE SCALE GENOMIC DNA]</scope>
    <source>
        <strain evidence="3">DSM 7467 / Tol2</strain>
    </source>
</reference>
<organism evidence="2 3">
    <name type="scientific">Desulfobacula toluolica (strain DSM 7467 / Tol2)</name>
    <dbReference type="NCBI Taxonomy" id="651182"/>
    <lineage>
        <taxon>Bacteria</taxon>
        <taxon>Pseudomonadati</taxon>
        <taxon>Thermodesulfobacteriota</taxon>
        <taxon>Desulfobacteria</taxon>
        <taxon>Desulfobacterales</taxon>
        <taxon>Desulfobacteraceae</taxon>
        <taxon>Desulfobacula</taxon>
    </lineage>
</organism>
<accession>K0NM50</accession>
<dbReference type="Proteomes" id="UP000007347">
    <property type="component" value="Chromosome"/>
</dbReference>
<sequence>MKVFKNSNCDFHVLLWAHQEEISGLPVAVYDRFQTWEADDMKITDFAINMDYSRSFKREQTVKQSRLPGASKNLSSNGFLVEDRVSISETASNLNMSAKYFSLSGESLVSRIPLNKNGKDPGPAQKTILASMVSSLTQSDVSIKAVESISTPSKNFIRQPLEVTFREVNTLFEKEEATLFSSGMIRTEDGREINFNIQLQMERSFKSASEMIMKNPLIDPIVITFNGSPPEFSDTLFSFDLNADGETEDIASLKKGSGFLALDHDMNGKIDDGTELFGPSTGNGFFELAQFDKDGNMWIDENDEVFERLSIWTPDQAGDYRMISLKQAGIGAISLHSLKTGFSFTDDMNRLQGELNQTGVYVKESGEVHYIYQLDMAAHTKEDEKRLSVTRPEPQSFISMQANRAKSLNINPFFIGIKLSSREEPEPVTIYTFLEKMQQRIEKLKEAIKQIQEEGKKIMHKKS</sequence>
<protein>
    <submittedName>
        <fullName evidence="2">Conserved uncharacterized protein</fullName>
    </submittedName>
</protein>